<evidence type="ECO:0000313" key="1">
    <source>
        <dbReference type="EMBL" id="KAF0706917.1"/>
    </source>
</evidence>
<dbReference type="EMBL" id="VUJU01012728">
    <property type="protein sequence ID" value="KAF0706917.1"/>
    <property type="molecule type" value="Genomic_DNA"/>
</dbReference>
<feature type="non-terminal residue" evidence="1">
    <location>
        <position position="29"/>
    </location>
</feature>
<proteinExistence type="predicted"/>
<accession>A0A6G0VUH4</accession>
<evidence type="ECO:0000313" key="2">
    <source>
        <dbReference type="Proteomes" id="UP000478052"/>
    </source>
</evidence>
<dbReference type="Proteomes" id="UP000478052">
    <property type="component" value="Unassembled WGS sequence"/>
</dbReference>
<dbReference type="AlphaFoldDB" id="A0A6G0VUH4"/>
<sequence>MCRKKEVVESEDPNTSLMDVNTAIVTAMH</sequence>
<keyword evidence="2" id="KW-1185">Reference proteome</keyword>
<comment type="caution">
    <text evidence="1">The sequence shown here is derived from an EMBL/GenBank/DDBJ whole genome shotgun (WGS) entry which is preliminary data.</text>
</comment>
<gene>
    <name evidence="1" type="ORF">FWK35_00038445</name>
</gene>
<reference evidence="1 2" key="1">
    <citation type="submission" date="2019-08" db="EMBL/GenBank/DDBJ databases">
        <title>Whole genome of Aphis craccivora.</title>
        <authorList>
            <person name="Voronova N.V."/>
            <person name="Shulinski R.S."/>
            <person name="Bandarenka Y.V."/>
            <person name="Zhorov D.G."/>
            <person name="Warner D."/>
        </authorList>
    </citation>
    <scope>NUCLEOTIDE SEQUENCE [LARGE SCALE GENOMIC DNA]</scope>
    <source>
        <strain evidence="1">180601</strain>
        <tissue evidence="1">Whole Body</tissue>
    </source>
</reference>
<organism evidence="1 2">
    <name type="scientific">Aphis craccivora</name>
    <name type="common">Cowpea aphid</name>
    <dbReference type="NCBI Taxonomy" id="307492"/>
    <lineage>
        <taxon>Eukaryota</taxon>
        <taxon>Metazoa</taxon>
        <taxon>Ecdysozoa</taxon>
        <taxon>Arthropoda</taxon>
        <taxon>Hexapoda</taxon>
        <taxon>Insecta</taxon>
        <taxon>Pterygota</taxon>
        <taxon>Neoptera</taxon>
        <taxon>Paraneoptera</taxon>
        <taxon>Hemiptera</taxon>
        <taxon>Sternorrhyncha</taxon>
        <taxon>Aphidomorpha</taxon>
        <taxon>Aphidoidea</taxon>
        <taxon>Aphididae</taxon>
        <taxon>Aphidini</taxon>
        <taxon>Aphis</taxon>
        <taxon>Aphis</taxon>
    </lineage>
</organism>
<name>A0A6G0VUH4_APHCR</name>
<protein>
    <submittedName>
        <fullName evidence="1">Uncharacterized protein</fullName>
    </submittedName>
</protein>